<keyword evidence="3" id="KW-1185">Reference proteome</keyword>
<dbReference type="Proteomes" id="UP000052068">
    <property type="component" value="Unassembled WGS sequence"/>
</dbReference>
<name>A0ABR5CLL5_9HYPH</name>
<keyword evidence="1" id="KW-1133">Transmembrane helix</keyword>
<dbReference type="EMBL" id="JWJH01000024">
    <property type="protein sequence ID" value="KJF65749.1"/>
    <property type="molecule type" value="Genomic_DNA"/>
</dbReference>
<organism evidence="2 3">
    <name type="scientific">Rhizobium nepotum 39/7</name>
    <dbReference type="NCBI Taxonomy" id="1368418"/>
    <lineage>
        <taxon>Bacteria</taxon>
        <taxon>Pseudomonadati</taxon>
        <taxon>Pseudomonadota</taxon>
        <taxon>Alphaproteobacteria</taxon>
        <taxon>Hyphomicrobiales</taxon>
        <taxon>Rhizobiaceae</taxon>
        <taxon>Rhizobium/Agrobacterium group</taxon>
        <taxon>Rhizobium</taxon>
    </lineage>
</organism>
<feature type="transmembrane region" description="Helical" evidence="1">
    <location>
        <begin position="316"/>
        <end position="334"/>
    </location>
</feature>
<keyword evidence="1" id="KW-0812">Transmembrane</keyword>
<evidence type="ECO:0000313" key="2">
    <source>
        <dbReference type="EMBL" id="KJF65749.1"/>
    </source>
</evidence>
<gene>
    <name evidence="2" type="ORF">RS75_21395</name>
</gene>
<keyword evidence="1" id="KW-0472">Membrane</keyword>
<feature type="transmembrane region" description="Helical" evidence="1">
    <location>
        <begin position="227"/>
        <end position="254"/>
    </location>
</feature>
<sequence length="605" mass="69674">MDMETQGGSPFHRSWLHKPWFQLWKAIHLSYLLSWVAGSTWYTLVELDPRQEEECLLSFQADAAQEKRIAVLGPVLNLAAGQPFPDTFEAALGALMQVFPMSTEERRKLRQDINHLRGADFRGSQEELDRECLLQEKKLLWKHLLKQEGLSPEAKALLFAWNRDERDRCYSQVQTLNFFRQFTFRFFGLLDFNWCPTLWFFKKSVAAIHKQEKIYREGVSTGHWGRLAFWTLLLLMIAGVIAPDTLNFFLLALLAVLRSLPNRPQAALMVFAIWDFPYADARLALFIGRTRFYGLLPTFIVGIAKRLDPEFAASFGYLRVLAWAAALSTVWQMLMHNGKNIYDMFFFLWIREQTLTPEQYAEMDRLVSKGRLCNMYSFAYLDHFTVSNRAGAQLSYYKQDQEDALACLKWSARIVEDGKILRFLLRVFKRERAMVRVSEHTIQSGDFFGKFCILVAIIAIGAIICASCFPSDPYAGLIAFAYYAPLSYRASGDVWDPSQSFEDVLRLFTTTAGPTLPSMIALIVNLVWWATHRRRGLFLGFTPWFWATLGGLFGFTLPTKLWGEWIKKAGEHLRRKFRKQRVLCVSQMLELGTLGDGSVFTVGLN</sequence>
<comment type="caution">
    <text evidence="2">The sequence shown here is derived from an EMBL/GenBank/DDBJ whole genome shotgun (WGS) entry which is preliminary data.</text>
</comment>
<reference evidence="2 3" key="1">
    <citation type="submission" date="2015-03" db="EMBL/GenBank/DDBJ databases">
        <title>Draft Genome Sequences of Agrobacterium nepotum Strain 39/7T (= CFBP 7436T = LMG 26435T) and Agrobacterium sp. Strain KFB 330 (= CFBP 8308 = LMG 28674).</title>
        <authorList>
            <person name="Kuzmanovic N."/>
            <person name="Pulawska J."/>
            <person name="Obradovic A."/>
        </authorList>
    </citation>
    <scope>NUCLEOTIDE SEQUENCE [LARGE SCALE GENOMIC DNA]</scope>
    <source>
        <strain evidence="2 3">39/7</strain>
    </source>
</reference>
<accession>A0ABR5CLL5</accession>
<evidence type="ECO:0000313" key="3">
    <source>
        <dbReference type="Proteomes" id="UP000052068"/>
    </source>
</evidence>
<feature type="transmembrane region" description="Helical" evidence="1">
    <location>
        <begin position="504"/>
        <end position="530"/>
    </location>
</feature>
<feature type="transmembrane region" description="Helical" evidence="1">
    <location>
        <begin position="451"/>
        <end position="484"/>
    </location>
</feature>
<proteinExistence type="predicted"/>
<protein>
    <submittedName>
        <fullName evidence="2">Uncharacterized protein</fullName>
    </submittedName>
</protein>
<evidence type="ECO:0000256" key="1">
    <source>
        <dbReference type="SAM" id="Phobius"/>
    </source>
</evidence>
<feature type="transmembrane region" description="Helical" evidence="1">
    <location>
        <begin position="537"/>
        <end position="557"/>
    </location>
</feature>